<comment type="caution">
    <text evidence="1">The sequence shown here is derived from an EMBL/GenBank/DDBJ whole genome shotgun (WGS) entry which is preliminary data.</text>
</comment>
<gene>
    <name evidence="1" type="ORF">DL89DRAFT_21711</name>
</gene>
<dbReference type="SUPFAM" id="SSF54928">
    <property type="entry name" value="RNA-binding domain, RBD"/>
    <property type="match status" value="1"/>
</dbReference>
<dbReference type="GO" id="GO:0003676">
    <property type="term" value="F:nucleic acid binding"/>
    <property type="evidence" value="ECO:0007669"/>
    <property type="project" value="InterPro"/>
</dbReference>
<sequence length="75" mass="8702">MESAAAALKAVELLNGHKADGKKIKATVSPEQVGDTWNIRRGRRLAWFRARPPSTRPKSLQLRQRRLNRRIQRTW</sequence>
<dbReference type="EMBL" id="MCFD01000001">
    <property type="protein sequence ID" value="ORX74711.1"/>
    <property type="molecule type" value="Genomic_DNA"/>
</dbReference>
<reference evidence="1 2" key="1">
    <citation type="submission" date="2016-07" db="EMBL/GenBank/DDBJ databases">
        <title>Pervasive Adenine N6-methylation of Active Genes in Fungi.</title>
        <authorList>
            <consortium name="DOE Joint Genome Institute"/>
            <person name="Mondo S.J."/>
            <person name="Dannebaum R.O."/>
            <person name="Kuo R.C."/>
            <person name="Labutti K."/>
            <person name="Haridas S."/>
            <person name="Kuo A."/>
            <person name="Salamov A."/>
            <person name="Ahrendt S.R."/>
            <person name="Lipzen A."/>
            <person name="Sullivan W."/>
            <person name="Andreopoulos W.B."/>
            <person name="Clum A."/>
            <person name="Lindquist E."/>
            <person name="Daum C."/>
            <person name="Ramamoorthy G.K."/>
            <person name="Gryganskyi A."/>
            <person name="Culley D."/>
            <person name="Magnuson J.K."/>
            <person name="James T.Y."/>
            <person name="O'Malley M.A."/>
            <person name="Stajich J.E."/>
            <person name="Spatafora J.W."/>
            <person name="Visel A."/>
            <person name="Grigoriev I.V."/>
        </authorList>
    </citation>
    <scope>NUCLEOTIDE SEQUENCE [LARGE SCALE GENOMIC DNA]</scope>
    <source>
        <strain evidence="1 2">ATCC 12442</strain>
    </source>
</reference>
<keyword evidence="2" id="KW-1185">Reference proteome</keyword>
<dbReference type="InterPro" id="IPR035979">
    <property type="entry name" value="RBD_domain_sf"/>
</dbReference>
<dbReference type="CDD" id="cd00590">
    <property type="entry name" value="RRM_SF"/>
    <property type="match status" value="1"/>
</dbReference>
<dbReference type="GeneID" id="63800971"/>
<organism evidence="1 2">
    <name type="scientific">Linderina pennispora</name>
    <dbReference type="NCBI Taxonomy" id="61395"/>
    <lineage>
        <taxon>Eukaryota</taxon>
        <taxon>Fungi</taxon>
        <taxon>Fungi incertae sedis</taxon>
        <taxon>Zoopagomycota</taxon>
        <taxon>Kickxellomycotina</taxon>
        <taxon>Kickxellomycetes</taxon>
        <taxon>Kickxellales</taxon>
        <taxon>Kickxellaceae</taxon>
        <taxon>Linderina</taxon>
    </lineage>
</organism>
<dbReference type="AlphaFoldDB" id="A0A1Y1WMC2"/>
<proteinExistence type="predicted"/>
<dbReference type="RefSeq" id="XP_040747922.1">
    <property type="nucleotide sequence ID" value="XM_040884323.1"/>
</dbReference>
<name>A0A1Y1WMC2_9FUNG</name>
<evidence type="ECO:0008006" key="3">
    <source>
        <dbReference type="Google" id="ProtNLM"/>
    </source>
</evidence>
<evidence type="ECO:0000313" key="1">
    <source>
        <dbReference type="EMBL" id="ORX74711.1"/>
    </source>
</evidence>
<evidence type="ECO:0000313" key="2">
    <source>
        <dbReference type="Proteomes" id="UP000193922"/>
    </source>
</evidence>
<accession>A0A1Y1WMC2</accession>
<dbReference type="Proteomes" id="UP000193922">
    <property type="component" value="Unassembled WGS sequence"/>
</dbReference>
<protein>
    <recommendedName>
        <fullName evidence="3">RRM domain-containing protein</fullName>
    </recommendedName>
</protein>